<keyword evidence="4" id="KW-0521">NADP</keyword>
<dbReference type="GO" id="GO:0005777">
    <property type="term" value="C:peroxisome"/>
    <property type="evidence" value="ECO:0007669"/>
    <property type="project" value="UniProtKB-SubCell"/>
</dbReference>
<reference evidence="9" key="1">
    <citation type="submission" date="2022-01" db="EMBL/GenBank/DDBJ databases">
        <authorList>
            <person name="King R."/>
        </authorList>
    </citation>
    <scope>NUCLEOTIDE SEQUENCE</scope>
</reference>
<evidence type="ECO:0000256" key="8">
    <source>
        <dbReference type="ARBA" id="ARBA00040243"/>
    </source>
</evidence>
<organism evidence="9 10">
    <name type="scientific">Chironomus riparius</name>
    <dbReference type="NCBI Taxonomy" id="315576"/>
    <lineage>
        <taxon>Eukaryota</taxon>
        <taxon>Metazoa</taxon>
        <taxon>Ecdysozoa</taxon>
        <taxon>Arthropoda</taxon>
        <taxon>Hexapoda</taxon>
        <taxon>Insecta</taxon>
        <taxon>Pterygota</taxon>
        <taxon>Neoptera</taxon>
        <taxon>Endopterygota</taxon>
        <taxon>Diptera</taxon>
        <taxon>Nematocera</taxon>
        <taxon>Chironomoidea</taxon>
        <taxon>Chironomidae</taxon>
        <taxon>Chironominae</taxon>
        <taxon>Chironomus</taxon>
    </lineage>
</organism>
<dbReference type="PRINTS" id="PR00081">
    <property type="entry name" value="GDHRDH"/>
</dbReference>
<keyword evidence="6" id="KW-0496">Mitochondrion</keyword>
<dbReference type="InterPro" id="IPR002347">
    <property type="entry name" value="SDR_fam"/>
</dbReference>
<dbReference type="InterPro" id="IPR036291">
    <property type="entry name" value="NAD(P)-bd_dom_sf"/>
</dbReference>
<dbReference type="EMBL" id="OU895880">
    <property type="protein sequence ID" value="CAG9811006.1"/>
    <property type="molecule type" value="Genomic_DNA"/>
</dbReference>
<accession>A0A9N9WYT0</accession>
<evidence type="ECO:0000256" key="5">
    <source>
        <dbReference type="ARBA" id="ARBA00023002"/>
    </source>
</evidence>
<evidence type="ECO:0000256" key="3">
    <source>
        <dbReference type="ARBA" id="ARBA00006484"/>
    </source>
</evidence>
<evidence type="ECO:0000313" key="9">
    <source>
        <dbReference type="EMBL" id="CAG9811006.1"/>
    </source>
</evidence>
<keyword evidence="7" id="KW-0576">Peroxisome</keyword>
<dbReference type="InterPro" id="IPR051935">
    <property type="entry name" value="HSDL2"/>
</dbReference>
<name>A0A9N9WYT0_9DIPT</name>
<dbReference type="Gene3D" id="3.40.50.720">
    <property type="entry name" value="NAD(P)-binding Rossmann-like Domain"/>
    <property type="match status" value="1"/>
</dbReference>
<dbReference type="GO" id="GO:0016491">
    <property type="term" value="F:oxidoreductase activity"/>
    <property type="evidence" value="ECO:0007669"/>
    <property type="project" value="UniProtKB-KW"/>
</dbReference>
<evidence type="ECO:0000313" key="10">
    <source>
        <dbReference type="Proteomes" id="UP001153620"/>
    </source>
</evidence>
<dbReference type="PANTHER" id="PTHR42808:SF3">
    <property type="entry name" value="HYDROXYSTEROID DEHYDROGENASE-LIKE PROTEIN 2"/>
    <property type="match status" value="1"/>
</dbReference>
<dbReference type="OrthoDB" id="5327538at2759"/>
<dbReference type="SUPFAM" id="SSF51735">
    <property type="entry name" value="NAD(P)-binding Rossmann-fold domains"/>
    <property type="match status" value="1"/>
</dbReference>
<protein>
    <recommendedName>
        <fullName evidence="8">Hydroxysteroid dehydrogenase-like protein 2</fullName>
    </recommendedName>
</protein>
<dbReference type="PANTHER" id="PTHR42808">
    <property type="entry name" value="HYDROXYSTEROID DEHYDROGENASE-LIKE PROTEIN 2"/>
    <property type="match status" value="1"/>
</dbReference>
<dbReference type="Pfam" id="PF00106">
    <property type="entry name" value="adh_short"/>
    <property type="match status" value="1"/>
</dbReference>
<dbReference type="Proteomes" id="UP001153620">
    <property type="component" value="Chromosome 4"/>
</dbReference>
<keyword evidence="10" id="KW-1185">Reference proteome</keyword>
<dbReference type="AlphaFoldDB" id="A0A9N9WYT0"/>
<comment type="subcellular location">
    <subcellularLocation>
        <location evidence="1">Mitochondrion</location>
    </subcellularLocation>
    <subcellularLocation>
        <location evidence="2">Peroxisome</location>
    </subcellularLocation>
</comment>
<evidence type="ECO:0000256" key="2">
    <source>
        <dbReference type="ARBA" id="ARBA00004275"/>
    </source>
</evidence>
<reference evidence="9" key="2">
    <citation type="submission" date="2022-10" db="EMBL/GenBank/DDBJ databases">
        <authorList>
            <consortium name="ENA_rothamsted_submissions"/>
            <consortium name="culmorum"/>
            <person name="King R."/>
        </authorList>
    </citation>
    <scope>NUCLEOTIDE SEQUENCE</scope>
</reference>
<evidence type="ECO:0000256" key="4">
    <source>
        <dbReference type="ARBA" id="ARBA00022857"/>
    </source>
</evidence>
<dbReference type="NCBIfam" id="NF006133">
    <property type="entry name" value="PRK08278.1"/>
    <property type="match status" value="1"/>
</dbReference>
<evidence type="ECO:0000256" key="1">
    <source>
        <dbReference type="ARBA" id="ARBA00004173"/>
    </source>
</evidence>
<dbReference type="FunFam" id="3.40.50.720:FF:000301">
    <property type="entry name" value="Hydroxysteroid dehydrogenase like 2"/>
    <property type="match status" value="1"/>
</dbReference>
<evidence type="ECO:0000256" key="6">
    <source>
        <dbReference type="ARBA" id="ARBA00023128"/>
    </source>
</evidence>
<comment type="similarity">
    <text evidence="3">Belongs to the short-chain dehydrogenases/reductases (SDR) family.</text>
</comment>
<gene>
    <name evidence="9" type="ORF">CHIRRI_LOCUS13816</name>
</gene>
<keyword evidence="5" id="KW-0560">Oxidoreductase</keyword>
<proteinExistence type="inferred from homology"/>
<evidence type="ECO:0000256" key="7">
    <source>
        <dbReference type="ARBA" id="ARBA00023140"/>
    </source>
</evidence>
<dbReference type="GO" id="GO:0005739">
    <property type="term" value="C:mitochondrion"/>
    <property type="evidence" value="ECO:0007669"/>
    <property type="project" value="UniProtKB-SubCell"/>
</dbReference>
<sequence length="290" mass="31487">MINTGKLAGKTLFITGASRGIGKAIALKAAADGANIVIASKTAEKHSKLEGTIYATAQEVEKAGGKALPCIVDVRNDEQVKAAVEAAVKEFGGIDIVVNNASSIYLTSVGNTDMKKYDLMNGVIARGTFLVSKECLPYLKKSSHAHILNLAPKFGSEARWFQYHTAYTIAKYGSSMCTLGMSEEFKRYNIAVNALWPNKLISTAAVTMLAGQNSYVISRKPEIMSDAAYLILSRDPKEATGNFYIDDEFLIANGITDMKQYSCVPGNEDKIMELDTWIDAAVEKMKKIDS</sequence>